<sequence length="79" mass="9158">GLSKVNFPILLPFKKISTIWSFIDELGTWANQKESLLFLNFEDQTNYNLDITMMPLYTPEIDQIVEIFLNGNNIGKFTL</sequence>
<organism evidence="1">
    <name type="scientific">marine sediment metagenome</name>
    <dbReference type="NCBI Taxonomy" id="412755"/>
    <lineage>
        <taxon>unclassified sequences</taxon>
        <taxon>metagenomes</taxon>
        <taxon>ecological metagenomes</taxon>
    </lineage>
</organism>
<feature type="non-terminal residue" evidence="1">
    <location>
        <position position="79"/>
    </location>
</feature>
<dbReference type="AlphaFoldDB" id="X1KNK8"/>
<evidence type="ECO:0000313" key="1">
    <source>
        <dbReference type="EMBL" id="GAH95215.1"/>
    </source>
</evidence>
<name>X1KNK8_9ZZZZ</name>
<feature type="non-terminal residue" evidence="1">
    <location>
        <position position="1"/>
    </location>
</feature>
<accession>X1KNK8</accession>
<proteinExistence type="predicted"/>
<reference evidence="1" key="1">
    <citation type="journal article" date="2014" name="Front. Microbiol.">
        <title>High frequency of phylogenetically diverse reductive dehalogenase-homologous genes in deep subseafloor sedimentary metagenomes.</title>
        <authorList>
            <person name="Kawai M."/>
            <person name="Futagami T."/>
            <person name="Toyoda A."/>
            <person name="Takaki Y."/>
            <person name="Nishi S."/>
            <person name="Hori S."/>
            <person name="Arai W."/>
            <person name="Tsubouchi T."/>
            <person name="Morono Y."/>
            <person name="Uchiyama I."/>
            <person name="Ito T."/>
            <person name="Fujiyama A."/>
            <person name="Inagaki F."/>
            <person name="Takami H."/>
        </authorList>
    </citation>
    <scope>NUCLEOTIDE SEQUENCE</scope>
    <source>
        <strain evidence="1">Expedition CK06-06</strain>
    </source>
</reference>
<comment type="caution">
    <text evidence="1">The sequence shown here is derived from an EMBL/GenBank/DDBJ whole genome shotgun (WGS) entry which is preliminary data.</text>
</comment>
<dbReference type="EMBL" id="BARU01048310">
    <property type="protein sequence ID" value="GAH95215.1"/>
    <property type="molecule type" value="Genomic_DNA"/>
</dbReference>
<protein>
    <submittedName>
        <fullName evidence="1">Uncharacterized protein</fullName>
    </submittedName>
</protein>
<gene>
    <name evidence="1" type="ORF">S03H2_71879</name>
</gene>